<keyword evidence="4" id="KW-0206">Cytoskeleton</keyword>
<feature type="compositionally biased region" description="Basic and acidic residues" evidence="6">
    <location>
        <begin position="245"/>
        <end position="264"/>
    </location>
</feature>
<comment type="subcellular location">
    <subcellularLocation>
        <location evidence="1">Cytoplasm</location>
        <location evidence="1">Cytoskeleton</location>
        <location evidence="1">Cilium axoneme</location>
    </subcellularLocation>
</comment>
<proteinExistence type="predicted"/>
<feature type="region of interest" description="Disordered" evidence="6">
    <location>
        <begin position="245"/>
        <end position="276"/>
    </location>
</feature>
<protein>
    <submittedName>
        <fullName evidence="7">Uncharacterized protein</fullName>
    </submittedName>
</protein>
<evidence type="ECO:0000256" key="6">
    <source>
        <dbReference type="SAM" id="MobiDB-lite"/>
    </source>
</evidence>
<evidence type="ECO:0000313" key="8">
    <source>
        <dbReference type="EMBL" id="CAF3724927.1"/>
    </source>
</evidence>
<keyword evidence="9" id="KW-1185">Reference proteome</keyword>
<evidence type="ECO:0000256" key="4">
    <source>
        <dbReference type="ARBA" id="ARBA00023212"/>
    </source>
</evidence>
<keyword evidence="2" id="KW-0963">Cytoplasm</keyword>
<comment type="caution">
    <text evidence="7">The sequence shown here is derived from an EMBL/GenBank/DDBJ whole genome shotgun (WGS) entry which is preliminary data.</text>
</comment>
<dbReference type="GO" id="GO:0035082">
    <property type="term" value="P:axoneme assembly"/>
    <property type="evidence" value="ECO:0007669"/>
    <property type="project" value="TreeGrafter"/>
</dbReference>
<dbReference type="Proteomes" id="UP000681722">
    <property type="component" value="Unassembled WGS sequence"/>
</dbReference>
<dbReference type="GO" id="GO:0001534">
    <property type="term" value="C:radial spoke"/>
    <property type="evidence" value="ECO:0007669"/>
    <property type="project" value="InterPro"/>
</dbReference>
<gene>
    <name evidence="7" type="ORF">GPM918_LOCUS11136</name>
    <name evidence="8" type="ORF">SRO942_LOCUS11137</name>
</gene>
<dbReference type="InterPro" id="IPR006802">
    <property type="entry name" value="Radial_spoke"/>
</dbReference>
<keyword evidence="3" id="KW-0969">Cilium</keyword>
<evidence type="ECO:0000256" key="3">
    <source>
        <dbReference type="ARBA" id="ARBA00023069"/>
    </source>
</evidence>
<dbReference type="PANTHER" id="PTHR13159:SF0">
    <property type="entry name" value="RADIAL SPOKE HEAD 6 HOMOLOG A"/>
    <property type="match status" value="1"/>
</dbReference>
<dbReference type="Pfam" id="PF04712">
    <property type="entry name" value="Radial_spoke"/>
    <property type="match status" value="1"/>
</dbReference>
<name>A0A814CZM5_9BILA</name>
<evidence type="ECO:0000256" key="2">
    <source>
        <dbReference type="ARBA" id="ARBA00022490"/>
    </source>
</evidence>
<dbReference type="EMBL" id="CAJNOQ010002277">
    <property type="protein sequence ID" value="CAF0949090.1"/>
    <property type="molecule type" value="Genomic_DNA"/>
</dbReference>
<dbReference type="Proteomes" id="UP000663829">
    <property type="component" value="Unassembled WGS sequence"/>
</dbReference>
<evidence type="ECO:0000256" key="1">
    <source>
        <dbReference type="ARBA" id="ARBA00004430"/>
    </source>
</evidence>
<feature type="region of interest" description="Disordered" evidence="6">
    <location>
        <begin position="364"/>
        <end position="408"/>
    </location>
</feature>
<evidence type="ECO:0000313" key="7">
    <source>
        <dbReference type="EMBL" id="CAF0949090.1"/>
    </source>
</evidence>
<reference evidence="7" key="1">
    <citation type="submission" date="2021-02" db="EMBL/GenBank/DDBJ databases">
        <authorList>
            <person name="Nowell W R."/>
        </authorList>
    </citation>
    <scope>NUCLEOTIDE SEQUENCE</scope>
</reference>
<evidence type="ECO:0000313" key="9">
    <source>
        <dbReference type="Proteomes" id="UP000663829"/>
    </source>
</evidence>
<evidence type="ECO:0000256" key="5">
    <source>
        <dbReference type="ARBA" id="ARBA00023273"/>
    </source>
</evidence>
<dbReference type="OrthoDB" id="272202at2759"/>
<keyword evidence="5" id="KW-0966">Cell projection</keyword>
<accession>A0A814CZM5</accession>
<dbReference type="GO" id="GO:0060294">
    <property type="term" value="P:cilium movement involved in cell motility"/>
    <property type="evidence" value="ECO:0007669"/>
    <property type="project" value="InterPro"/>
</dbReference>
<dbReference type="EMBL" id="CAJOBC010002277">
    <property type="protein sequence ID" value="CAF3724927.1"/>
    <property type="molecule type" value="Genomic_DNA"/>
</dbReference>
<sequence length="698" mass="81134">MRRRTLKCPWFFHEVSKVVPIIHDVSIRINDKGILRRLPGQTDRSILINPDLFEKPEVTLMCYNIQLSKDSKSFAYIFKNVDPTGIWYDYSIRDGDRLLTIANEDVTCMSHEDVYLAIVNKQQPFQIGITWHPELYLSFESRIVKDSIRQQKKIFHPIQALSLAQFHQTTKEDSMAKMLLLKEKEALIYHKTFSGMNMYDHISKLLRYLFDHRPVDPQHIFEELSRQLKKTPYVPDSTFNREKFKTNVDAKDSLDDRQQQKQESESSNTNKNEKDQTIHELALRQLEEKFTLPDDSEDTRRMRNALELHAMVEQIGCGISKEEIYWFAAPLQLIKVKFAKKLFADKDSFDDVDLNDHYFIEATEQSDRTEETMTESAVTEQDEEIGTRESAQKSKWKASTSVPPEQPGSGVNQKVYYVISKMNDDFIQLPMVTSDQIRLARSIRRLFTGNLESKVQSQPLFPGVEKHLLRAQVQRISAGTQLGPLNYFKLPNDDEEQEEVEDAPKTFVVDENFEGNALEDLILPNGEFWVHAVPYILPQGRNSFINPYRKPTHDERLNDESEAENEVEEAVERGPNLLTEVNHDSPIADMYPAWSISLSSALVPEHALVSVRSNRWPGAYTVGDRRRFKNFYVGWGLKNREESSLANLIMEYVPQNEFRDIEQKLIEIDDPIPENERSTKSPIPEEEEEDEDDIEEEF</sequence>
<organism evidence="7 9">
    <name type="scientific">Didymodactylos carnosus</name>
    <dbReference type="NCBI Taxonomy" id="1234261"/>
    <lineage>
        <taxon>Eukaryota</taxon>
        <taxon>Metazoa</taxon>
        <taxon>Spiralia</taxon>
        <taxon>Gnathifera</taxon>
        <taxon>Rotifera</taxon>
        <taxon>Eurotatoria</taxon>
        <taxon>Bdelloidea</taxon>
        <taxon>Philodinida</taxon>
        <taxon>Philodinidae</taxon>
        <taxon>Didymodactylos</taxon>
    </lineage>
</organism>
<feature type="region of interest" description="Disordered" evidence="6">
    <location>
        <begin position="666"/>
        <end position="698"/>
    </location>
</feature>
<feature type="compositionally biased region" description="Acidic residues" evidence="6">
    <location>
        <begin position="684"/>
        <end position="698"/>
    </location>
</feature>
<dbReference type="AlphaFoldDB" id="A0A814CZM5"/>
<dbReference type="PANTHER" id="PTHR13159">
    <property type="entry name" value="RADIAL SPOKEHEAD-RELATED"/>
    <property type="match status" value="1"/>
</dbReference>